<protein>
    <submittedName>
        <fullName evidence="1">NTP pyrophosphohydrolase</fullName>
    </submittedName>
</protein>
<reference evidence="1" key="1">
    <citation type="submission" date="2024-09" db="EMBL/GenBank/DDBJ databases">
        <authorList>
            <person name="Gagne-Thivierge C."/>
        </authorList>
    </citation>
    <scope>NUCLEOTIDE SEQUENCE</scope>
    <source>
        <strain evidence="1">SC310</strain>
    </source>
</reference>
<sequence length="237" mass="27157">MFTVFKNGSFVIDIDTKETGKVVGREGAYHLVEIIVSQDKEKGTRTTKLNKVPHFRLKHYKPKTKNTYTPYFDVMEFHKAFGHPVANQPTPISKDRAKERSDYLIEELVEFLWASVSGNAQETTKLINDLIQSIHKAAYKCFEKGEFPEAEILLHQTDALNDINYINYGSIVETGVNPKPVFEIIHNANMKKLDENGKPILDPVTNKILKPKGWAEKYQPEPLIKREIEKQIEKSKG</sequence>
<accession>A0ACD5FNE0</accession>
<evidence type="ECO:0000313" key="1">
    <source>
        <dbReference type="EMBL" id="XKR69582.1"/>
    </source>
</evidence>
<gene>
    <name evidence="1" type="ORF">QUC96_001660</name>
</gene>
<keyword evidence="2" id="KW-1185">Reference proteome</keyword>
<dbReference type="Proteomes" id="UP001234913">
    <property type="component" value="Chromosome"/>
</dbReference>
<proteinExistence type="predicted"/>
<dbReference type="EMBL" id="CP171742">
    <property type="protein sequence ID" value="XKR69582.1"/>
    <property type="molecule type" value="Genomic_DNA"/>
</dbReference>
<organism evidence="1 2">
    <name type="scientific">Staphylococcus hyicus</name>
    <dbReference type="NCBI Taxonomy" id="1284"/>
    <lineage>
        <taxon>Bacteria</taxon>
        <taxon>Bacillati</taxon>
        <taxon>Bacillota</taxon>
        <taxon>Bacilli</taxon>
        <taxon>Bacillales</taxon>
        <taxon>Staphylococcaceae</taxon>
        <taxon>Staphylococcus</taxon>
    </lineage>
</organism>
<name>A0ACD5FNE0_STAHY</name>
<evidence type="ECO:0000313" key="2">
    <source>
        <dbReference type="Proteomes" id="UP001234913"/>
    </source>
</evidence>